<feature type="region of interest" description="Disordered" evidence="13">
    <location>
        <begin position="610"/>
        <end position="658"/>
    </location>
</feature>
<dbReference type="GO" id="GO:0005524">
    <property type="term" value="F:ATP binding"/>
    <property type="evidence" value="ECO:0007669"/>
    <property type="project" value="UniProtKB-KW"/>
</dbReference>
<dbReference type="GO" id="GO:0005774">
    <property type="term" value="C:vacuolar membrane"/>
    <property type="evidence" value="ECO:0007669"/>
    <property type="project" value="UniProtKB-SubCell"/>
</dbReference>
<evidence type="ECO:0000256" key="3">
    <source>
        <dbReference type="ARBA" id="ARBA00022448"/>
    </source>
</evidence>
<evidence type="ECO:0000256" key="14">
    <source>
        <dbReference type="SAM" id="Phobius"/>
    </source>
</evidence>
<accession>A0A068WDJ7</accession>
<dbReference type="CDD" id="cd18603">
    <property type="entry name" value="ABC_6TM_MRP1_2_3_6_D2_like"/>
    <property type="match status" value="1"/>
</dbReference>
<dbReference type="SUPFAM" id="SSF52540">
    <property type="entry name" value="P-loop containing nucleoside triphosphate hydrolases"/>
    <property type="match status" value="2"/>
</dbReference>
<reference evidence="19" key="3">
    <citation type="submission" date="2020-10" db="UniProtKB">
        <authorList>
            <consortium name="WormBaseParasite"/>
        </authorList>
    </citation>
    <scope>IDENTIFICATION</scope>
</reference>
<dbReference type="SMART" id="SM00382">
    <property type="entry name" value="AAA"/>
    <property type="match status" value="2"/>
</dbReference>
<keyword evidence="8" id="KW-0067">ATP-binding</keyword>
<dbReference type="CDD" id="cd03250">
    <property type="entry name" value="ABCC_MRP_domain1"/>
    <property type="match status" value="1"/>
</dbReference>
<dbReference type="PROSITE" id="PS00211">
    <property type="entry name" value="ABC_TRANSPORTER_1"/>
    <property type="match status" value="1"/>
</dbReference>
<dbReference type="SUPFAM" id="SSF90123">
    <property type="entry name" value="ABC transporter transmembrane region"/>
    <property type="match status" value="2"/>
</dbReference>
<evidence type="ECO:0000256" key="5">
    <source>
        <dbReference type="ARBA" id="ARBA00022692"/>
    </source>
</evidence>
<dbReference type="InterPro" id="IPR027417">
    <property type="entry name" value="P-loop_NTPase"/>
</dbReference>
<feature type="region of interest" description="Disordered" evidence="13">
    <location>
        <begin position="434"/>
        <end position="479"/>
    </location>
</feature>
<reference evidence="17 18" key="1">
    <citation type="journal article" date="2013" name="Nature">
        <title>The genomes of four tapeworm species reveal adaptations to parasitism.</title>
        <authorList>
            <person name="Tsai I.J."/>
            <person name="Zarowiecki M."/>
            <person name="Holroyd N."/>
            <person name="Garciarrubio A."/>
            <person name="Sanchez-Flores A."/>
            <person name="Brooks K.L."/>
            <person name="Tracey A."/>
            <person name="Bobes R.J."/>
            <person name="Fragoso G."/>
            <person name="Sciutto E."/>
            <person name="Aslett M."/>
            <person name="Beasley H."/>
            <person name="Bennett H.M."/>
            <person name="Cai J."/>
            <person name="Camicia F."/>
            <person name="Clark R."/>
            <person name="Cucher M."/>
            <person name="De Silva N."/>
            <person name="Day T.A."/>
            <person name="Deplazes P."/>
            <person name="Estrada K."/>
            <person name="Fernandez C."/>
            <person name="Holland P.W."/>
            <person name="Hou J."/>
            <person name="Hu S."/>
            <person name="Huckvale T."/>
            <person name="Hung S.S."/>
            <person name="Kamenetzky L."/>
            <person name="Keane J.A."/>
            <person name="Kiss F."/>
            <person name="Koziol U."/>
            <person name="Lambert O."/>
            <person name="Liu K."/>
            <person name="Luo X."/>
            <person name="Luo Y."/>
            <person name="Macchiaroli N."/>
            <person name="Nichol S."/>
            <person name="Paps J."/>
            <person name="Parkinson J."/>
            <person name="Pouchkina-Stantcheva N."/>
            <person name="Riddiford N."/>
            <person name="Rosenzvit M."/>
            <person name="Salinas G."/>
            <person name="Wasmuth J.D."/>
            <person name="Zamanian M."/>
            <person name="Zheng Y."/>
            <person name="Cai X."/>
            <person name="Soberon X."/>
            <person name="Olson P.D."/>
            <person name="Laclette J.P."/>
            <person name="Brehm K."/>
            <person name="Berriman M."/>
            <person name="Garciarrubio A."/>
            <person name="Bobes R.J."/>
            <person name="Fragoso G."/>
            <person name="Sanchez-Flores A."/>
            <person name="Estrada K."/>
            <person name="Cevallos M.A."/>
            <person name="Morett E."/>
            <person name="Gonzalez V."/>
            <person name="Portillo T."/>
            <person name="Ochoa-Leyva A."/>
            <person name="Jose M.V."/>
            <person name="Sciutto E."/>
            <person name="Landa A."/>
            <person name="Jimenez L."/>
            <person name="Valdes V."/>
            <person name="Carrero J.C."/>
            <person name="Larralde C."/>
            <person name="Morales-Montor J."/>
            <person name="Limon-Lason J."/>
            <person name="Soberon X."/>
            <person name="Laclette J.P."/>
        </authorList>
    </citation>
    <scope>NUCLEOTIDE SEQUENCE [LARGE SCALE GENOMIC DNA]</scope>
</reference>
<keyword evidence="5 14" id="KW-0812">Transmembrane</keyword>
<dbReference type="InterPro" id="IPR011527">
    <property type="entry name" value="ABC1_TM_dom"/>
</dbReference>
<protein>
    <recommendedName>
        <fullName evidence="11">ABC-type glutathione-S-conjugate transporter</fullName>
        <ecNumber evidence="11">7.6.2.3</ecNumber>
    </recommendedName>
</protein>
<evidence type="ECO:0000256" key="11">
    <source>
        <dbReference type="ARBA" id="ARBA00024220"/>
    </source>
</evidence>
<comment type="subcellular location">
    <subcellularLocation>
        <location evidence="1">Vacuole membrane</location>
        <topology evidence="1">Multi-pass membrane protein</topology>
    </subcellularLocation>
</comment>
<organism evidence="17">
    <name type="scientific">Echinococcus granulosus</name>
    <name type="common">Hydatid tapeworm</name>
    <dbReference type="NCBI Taxonomy" id="6210"/>
    <lineage>
        <taxon>Eukaryota</taxon>
        <taxon>Metazoa</taxon>
        <taxon>Spiralia</taxon>
        <taxon>Lophotrochozoa</taxon>
        <taxon>Platyhelminthes</taxon>
        <taxon>Cestoda</taxon>
        <taxon>Eucestoda</taxon>
        <taxon>Cyclophyllidea</taxon>
        <taxon>Taeniidae</taxon>
        <taxon>Echinococcus</taxon>
        <taxon>Echinococcus granulosus group</taxon>
    </lineage>
</organism>
<evidence type="ECO:0000256" key="13">
    <source>
        <dbReference type="SAM" id="MobiDB-lite"/>
    </source>
</evidence>
<dbReference type="Gene3D" id="1.20.1560.10">
    <property type="entry name" value="ABC transporter type 1, transmembrane domain"/>
    <property type="match status" value="2"/>
</dbReference>
<dbReference type="FunFam" id="1.20.1560.10:FF:000020">
    <property type="entry name" value="ABC metal ion transporter"/>
    <property type="match status" value="1"/>
</dbReference>
<dbReference type="EMBL" id="LK028578">
    <property type="protein sequence ID" value="CDS18168.1"/>
    <property type="molecule type" value="Genomic_DNA"/>
</dbReference>
<feature type="transmembrane region" description="Helical" evidence="14">
    <location>
        <begin position="879"/>
        <end position="898"/>
    </location>
</feature>
<dbReference type="WBParaSite" id="EgrG_000592100">
    <property type="protein sequence ID" value="EgrG_000592100"/>
    <property type="gene ID" value="EgrG_000592100"/>
</dbReference>
<dbReference type="PANTHER" id="PTHR24223:SF443">
    <property type="entry name" value="MULTIDRUG-RESISTANCE LIKE PROTEIN 1, ISOFORM I"/>
    <property type="match status" value="1"/>
</dbReference>
<feature type="transmembrane region" description="Helical" evidence="14">
    <location>
        <begin position="778"/>
        <end position="799"/>
    </location>
</feature>
<dbReference type="InterPro" id="IPR050173">
    <property type="entry name" value="ABC_transporter_C-like"/>
</dbReference>
<dbReference type="CDD" id="cd03244">
    <property type="entry name" value="ABCC_MRP_domain2"/>
    <property type="match status" value="1"/>
</dbReference>
<dbReference type="Proteomes" id="UP000492820">
    <property type="component" value="Unassembled WGS sequence"/>
</dbReference>
<feature type="compositionally biased region" description="Basic residues" evidence="13">
    <location>
        <begin position="1"/>
        <end position="19"/>
    </location>
</feature>
<dbReference type="PROSITE" id="PS50929">
    <property type="entry name" value="ABC_TM1F"/>
    <property type="match status" value="2"/>
</dbReference>
<keyword evidence="4" id="KW-0926">Vacuole</keyword>
<comment type="catalytic activity">
    <reaction evidence="12">
        <text>leukotriene C4(in) + ATP + H2O = leukotriene C4(out) + ADP + phosphate + H(+)</text>
        <dbReference type="Rhea" id="RHEA:38963"/>
        <dbReference type="ChEBI" id="CHEBI:15377"/>
        <dbReference type="ChEBI" id="CHEBI:15378"/>
        <dbReference type="ChEBI" id="CHEBI:30616"/>
        <dbReference type="ChEBI" id="CHEBI:43474"/>
        <dbReference type="ChEBI" id="CHEBI:57973"/>
        <dbReference type="ChEBI" id="CHEBI:456216"/>
    </reaction>
    <physiologicalReaction direction="left-to-right" evidence="12">
        <dbReference type="Rhea" id="RHEA:38964"/>
    </physiologicalReaction>
</comment>
<dbReference type="CDD" id="cd18595">
    <property type="entry name" value="ABC_6TM_MRP1_2_3_6_D1_like"/>
    <property type="match status" value="1"/>
</dbReference>
<dbReference type="GO" id="GO:0000323">
    <property type="term" value="C:lytic vacuole"/>
    <property type="evidence" value="ECO:0007669"/>
    <property type="project" value="UniProtKB-ARBA"/>
</dbReference>
<feature type="domain" description="ABC transmembrane type-1" evidence="16">
    <location>
        <begin position="1420"/>
        <end position="1713"/>
    </location>
</feature>
<dbReference type="InterPro" id="IPR003593">
    <property type="entry name" value="AAA+_ATPase"/>
</dbReference>
<feature type="region of interest" description="Disordered" evidence="13">
    <location>
        <begin position="1"/>
        <end position="38"/>
    </location>
</feature>
<feature type="domain" description="ABC transmembrane type-1" evidence="16">
    <location>
        <begin position="739"/>
        <end position="1022"/>
    </location>
</feature>
<keyword evidence="10 14" id="KW-0472">Membrane</keyword>
<dbReference type="GO" id="GO:0016887">
    <property type="term" value="F:ATP hydrolysis activity"/>
    <property type="evidence" value="ECO:0007669"/>
    <property type="project" value="InterPro"/>
</dbReference>
<dbReference type="InterPro" id="IPR017871">
    <property type="entry name" value="ABC_transporter-like_CS"/>
</dbReference>
<keyword evidence="3" id="KW-0813">Transport</keyword>
<feature type="compositionally biased region" description="Basic and acidic residues" evidence="13">
    <location>
        <begin position="440"/>
        <end position="472"/>
    </location>
</feature>
<feature type="transmembrane region" description="Helical" evidence="14">
    <location>
        <begin position="1005"/>
        <end position="1025"/>
    </location>
</feature>
<dbReference type="FunFam" id="3.40.50.300:FF:000074">
    <property type="entry name" value="Multidrug resistance-associated protein 5 isoform 1"/>
    <property type="match status" value="1"/>
</dbReference>
<feature type="transmembrane region" description="Helical" evidence="14">
    <location>
        <begin position="1473"/>
        <end position="1496"/>
    </location>
</feature>
<dbReference type="FunFam" id="3.40.50.300:FF:000997">
    <property type="entry name" value="Multidrug resistance-associated protein 1"/>
    <property type="match status" value="1"/>
</dbReference>
<evidence type="ECO:0000256" key="4">
    <source>
        <dbReference type="ARBA" id="ARBA00022554"/>
    </source>
</evidence>
<feature type="region of interest" description="Disordered" evidence="13">
    <location>
        <begin position="696"/>
        <end position="716"/>
    </location>
</feature>
<dbReference type="EC" id="7.6.2.3" evidence="11"/>
<feature type="transmembrane region" description="Helical" evidence="14">
    <location>
        <begin position="1555"/>
        <end position="1584"/>
    </location>
</feature>
<evidence type="ECO:0000259" key="16">
    <source>
        <dbReference type="PROSITE" id="PS50929"/>
    </source>
</evidence>
<dbReference type="InterPro" id="IPR013087">
    <property type="entry name" value="Znf_C2H2_type"/>
</dbReference>
<reference evidence="17" key="2">
    <citation type="submission" date="2014-06" db="EMBL/GenBank/DDBJ databases">
        <authorList>
            <person name="Aslett M."/>
        </authorList>
    </citation>
    <scope>NUCLEOTIDE SEQUENCE</scope>
</reference>
<dbReference type="PROSITE" id="PS00028">
    <property type="entry name" value="ZINC_FINGER_C2H2_1"/>
    <property type="match status" value="2"/>
</dbReference>
<dbReference type="GO" id="GO:0015431">
    <property type="term" value="F:ABC-type glutathione S-conjugate transporter activity"/>
    <property type="evidence" value="ECO:0007669"/>
    <property type="project" value="UniProtKB-EC"/>
</dbReference>
<dbReference type="SMART" id="SM00355">
    <property type="entry name" value="ZnF_C2H2"/>
    <property type="match status" value="5"/>
</dbReference>
<dbReference type="Gene3D" id="3.40.50.300">
    <property type="entry name" value="P-loop containing nucleotide triphosphate hydrolases"/>
    <property type="match status" value="2"/>
</dbReference>
<evidence type="ECO:0000256" key="1">
    <source>
        <dbReference type="ARBA" id="ARBA00004128"/>
    </source>
</evidence>
<gene>
    <name evidence="17" type="ORF">EgrG_000592100</name>
</gene>
<sequence>MAKSSKSSKKGKGSKGKTKGSKDAAKSKSKGSGKKVVDETPPVDVAVQTCPNNFCYLCCFQLHDAAAIQSHVLLLSHASQNFGDTDLSHLCRLCHERIPLKWGPTHKCCSLKTSFISRNTSVPALKGGAPFQCLFCRGKPLKSRSDLVVHLLAFHRPDRPRGQCGLCDFHFEELPPSPPTTKIPPPSPNADLETVKQYRMALRDAELSELLKLESAELKLGEIKLEKHCATDHNPVYRIVSREAVQEYTHLREPYACFLCRRTYKNNWDFHAHVLCRHGQKSELRGRLLTCAMCGEASSSEEGFDKHVHTRHVFAPQCLADYWTKNELLQEYVCCATTCATCWEIYEEDFELQAHILVAHTAPRFLQCGWCNTDFSGGFEPLDGFLIFLNHEHNHARGLHAAALELHMTAKAMSPALPDDLSKEAVEAALRALGGGGGDEEVKSGKSKSKDKSKSKGSKDKASKSKKNDSSKGGKSKGSKKKKKITFFWVTRLIILGYRKTLELSHLYILEEKHLSASIVPSFLRNICKYLHVDIANDLDTPHTSKPQFALSWPAQETSFTGSDEQKPATGNRLAESDAAANLNDGSTDARISLSLGRRSTFAEVNPFSRTQVVGADGQESRRESQSDATGGKAKLQRPQRTMSSVPDIGKKTPISSSTSILPNIRIRFSGRPSKFKQPPSKKSSASGDLEVGLFGQDRFTSPNKSGATESPKAVKQEKRKVRAGLVKALFATFGWRVFIAGLFKLGHDICLLCGPIIFKRLLNFLQPESTEPMWHGYVYAFLMFLTAFIQSLMLHQYFRKQTLVGMDMRTVVISAVYRKSLRLSAAARCESTTGEITNLMSLDAYRFFMLMLNFHIFWSGPLQVTVAIYLLWKELGPSVLAGVALLLVMIPINTMVAKKSKVLQEKQLKTTDKRIKLISEILNGIRVLKLYAWEPSFIQEVGSIREKELSYLRKFLYLDCSITFVFTCIPTLVALATFATYILSSPENFFTAEKAFVSLSLLNILRFPLFMFPTLLSNLVQAYVSVRRVTKFLVNTELDPVAVSHEDTPGVAAVIENGTLAWGSDSEPALQNITAYFTEGQSTSIVGRVGCGKSSLLNALLGNMELISGRVNIKGRLALVSQQSWIFNATLRENILFHHPYDPERYAKIIKACALEPDIKLLPMGDLTDIGDKGVNLSGGQKLRVSLARACYADADVYLLDDPLAAVDTHVASHLLKHVLGRGGLLSGRTRIMATHNPSAIAASDRVAVLDSGRLVEYGNYASLIRRPASHLNAFLRSEELRQRLSEREAASESAAAVGVETSVVSSFRKRRTSTESHAGSYAPASDLAELTLMETEALDPEVTDDAEPLSSAQSRSSPIKEAQESDRKTSRLYKSATIAKGEKTDGGPKGNLETSATGRVKLVVFWMYIRNMGLGLFVGGVLFLFFTQIAWLGNNIWLADWSNDASKFINNTGASSNQTTVEPMKSVGLRLGVYAVIGMCQVAFNVLACMMLAVGSVRAVKVLHHQLLSCILHVPTSFFDSVPQGRIMNRFSNEISTVDNQLMISMRSMLTTLFSCLITFALCALPSAYILILLACLLGFYATMQNLFVTTSRQLKRLDSVSKSPIFSHFAETLLGVDTIRAYGLCDLFVNSSDTRVDANNRALFGTLIANRWLSMVLETVGNLLTFSVSVAFVATRDTLAAGFAGLVISYTLNIIQGLSWFVRMSTEFETNVVSVERIREYSKLTIEAPWEVPAKQPPAQWPQGEIEFVNYSTRYRDDLDPVLRSISFTIKPGEKIGIVGRTGSGKSSLVLALFRIIEANEGEIRLDGQNIAEIGLHDLRGRITLIPQDPVLFSGTLRFNLDPFNTHTDKTVWEALTLANLRSFVEETSSDGLEMTIAEGGNNLSVGQRQLVCLARALLRRSRVLVLDEATAAVDPQTDQLIQHTVRKEFASSTVLTIAHRLDTIIDYDRIMVLDAGRLIEMGPPKELAGRSGSLFRGMLLEANLLNTVLGSSQI</sequence>
<dbReference type="Pfam" id="PF00664">
    <property type="entry name" value="ABC_membrane"/>
    <property type="match status" value="2"/>
</dbReference>
<feature type="domain" description="ABC transporter" evidence="15">
    <location>
        <begin position="1056"/>
        <end position="1278"/>
    </location>
</feature>
<evidence type="ECO:0000313" key="17">
    <source>
        <dbReference type="EMBL" id="CDS18168.1"/>
    </source>
</evidence>
<evidence type="ECO:0000256" key="10">
    <source>
        <dbReference type="ARBA" id="ARBA00023136"/>
    </source>
</evidence>
<evidence type="ECO:0000256" key="12">
    <source>
        <dbReference type="ARBA" id="ARBA00047523"/>
    </source>
</evidence>
<keyword evidence="7" id="KW-0547">Nucleotide-binding</keyword>
<dbReference type="InterPro" id="IPR003439">
    <property type="entry name" value="ABC_transporter-like_ATP-bd"/>
</dbReference>
<dbReference type="PANTHER" id="PTHR24223">
    <property type="entry name" value="ATP-BINDING CASSETTE SUB-FAMILY C"/>
    <property type="match status" value="1"/>
</dbReference>
<evidence type="ECO:0000256" key="2">
    <source>
        <dbReference type="ARBA" id="ARBA00009726"/>
    </source>
</evidence>
<feature type="region of interest" description="Disordered" evidence="13">
    <location>
        <begin position="1343"/>
        <end position="1394"/>
    </location>
</feature>
<feature type="transmembrane region" description="Helical" evidence="14">
    <location>
        <begin position="1655"/>
        <end position="1677"/>
    </location>
</feature>
<feature type="transmembrane region" description="Helical" evidence="14">
    <location>
        <begin position="1684"/>
        <end position="1705"/>
    </location>
</feature>
<keyword evidence="6" id="KW-0677">Repeat</keyword>
<feature type="transmembrane region" description="Helical" evidence="14">
    <location>
        <begin position="848"/>
        <end position="873"/>
    </location>
</feature>
<dbReference type="OrthoDB" id="6242957at2759"/>
<evidence type="ECO:0000313" key="19">
    <source>
        <dbReference type="WBParaSite" id="EgrG_000592100"/>
    </source>
</evidence>
<keyword evidence="9 14" id="KW-1133">Transmembrane helix</keyword>
<evidence type="ECO:0000313" key="18">
    <source>
        <dbReference type="Proteomes" id="UP000492820"/>
    </source>
</evidence>
<evidence type="ECO:0000256" key="7">
    <source>
        <dbReference type="ARBA" id="ARBA00022741"/>
    </source>
</evidence>
<comment type="similarity">
    <text evidence="2">Belongs to the ABC transporter superfamily. ABCC family. Conjugate transporter (TC 3.A.1.208) subfamily.</text>
</comment>
<dbReference type="FunFam" id="1.20.1560.10:FF:000001">
    <property type="entry name" value="ATP-binding cassette subfamily C member 1"/>
    <property type="match status" value="1"/>
</dbReference>
<evidence type="ECO:0000256" key="9">
    <source>
        <dbReference type="ARBA" id="ARBA00022989"/>
    </source>
</evidence>
<name>A0A068WDJ7_ECHGR</name>
<evidence type="ECO:0000256" key="6">
    <source>
        <dbReference type="ARBA" id="ARBA00022737"/>
    </source>
</evidence>
<feature type="transmembrane region" description="Helical" evidence="14">
    <location>
        <begin position="956"/>
        <end position="985"/>
    </location>
</feature>
<proteinExistence type="inferred from homology"/>
<evidence type="ECO:0000259" key="15">
    <source>
        <dbReference type="PROSITE" id="PS50893"/>
    </source>
</evidence>
<feature type="domain" description="ABC transporter" evidence="15">
    <location>
        <begin position="1749"/>
        <end position="1984"/>
    </location>
</feature>
<feature type="transmembrane region" description="Helical" evidence="14">
    <location>
        <begin position="1416"/>
        <end position="1435"/>
    </location>
</feature>
<feature type="compositionally biased region" description="Polar residues" evidence="13">
    <location>
        <begin position="699"/>
        <end position="709"/>
    </location>
</feature>
<dbReference type="InterPro" id="IPR036640">
    <property type="entry name" value="ABC1_TM_sf"/>
</dbReference>
<dbReference type="PROSITE" id="PS50893">
    <property type="entry name" value="ABC_TRANSPORTER_2"/>
    <property type="match status" value="2"/>
</dbReference>
<evidence type="ECO:0000256" key="8">
    <source>
        <dbReference type="ARBA" id="ARBA00022840"/>
    </source>
</evidence>
<dbReference type="Pfam" id="PF00005">
    <property type="entry name" value="ABC_tran"/>
    <property type="match status" value="2"/>
</dbReference>